<evidence type="ECO:0000256" key="7">
    <source>
        <dbReference type="ARBA" id="ARBA00022801"/>
    </source>
</evidence>
<dbReference type="EMBL" id="VDFV01000008">
    <property type="protein sequence ID" value="TNC72476.1"/>
    <property type="molecule type" value="Genomic_DNA"/>
</dbReference>
<feature type="active site" description="Nucleophile" evidence="14">
    <location>
        <position position="267"/>
    </location>
</feature>
<dbReference type="InterPro" id="IPR044901">
    <property type="entry name" value="Trehalose_TreZ_E-set_sf"/>
</dbReference>
<dbReference type="SMART" id="SM00642">
    <property type="entry name" value="Aamy"/>
    <property type="match status" value="1"/>
</dbReference>
<dbReference type="SUPFAM" id="SSF81296">
    <property type="entry name" value="E set domains"/>
    <property type="match status" value="1"/>
</dbReference>
<keyword evidence="7 13" id="KW-0378">Hydrolase</keyword>
<dbReference type="InterPro" id="IPR014756">
    <property type="entry name" value="Ig_E-set"/>
</dbReference>
<name>A0A5C4NHF8_9RHOB</name>
<dbReference type="InterPro" id="IPR006047">
    <property type="entry name" value="GH13_cat_dom"/>
</dbReference>
<dbReference type="GO" id="GO:0005737">
    <property type="term" value="C:cytoplasm"/>
    <property type="evidence" value="ECO:0007669"/>
    <property type="project" value="UniProtKB-SubCell"/>
</dbReference>
<sequence length="587" mass="65365">MRCESPVAPHAFHHPKLWGAEPLDGGSWRFALWAPEAREVQLDLGGTREPMVRDADGFWHLTRRERAAASYEFVVDGHATPDPVARAQAGMDPLGPSRLVDPRRHAWTSEWRGRPWDEAVLYELHLGTFTSEGTFAGAMRRLPELAGLGITALEIMPVAHGPGTRGWGYDGALLAAPHPAYGTPDEMKRFVEAAQAHGIMVILDIVLNHFSPEGSDLERVAPRFFDPDNATPWGTGIAFHEPAVRSFFTDLVLGWITEYRLDGLRFDAIHEIRDPRSNPELLVEIARAVRARDFGRPIHLIAEDPRNDPWLIRDGLLTAVWDDDFHHAIHTLLTGETGDYLADFANDPMGRLERLLGHGFAWEASEVPPPEPGLPAYGLSWTAFVVHKQNHDQTGNRPDGARLLTLVEDPRAIEIVHALQLAAPFVPMLWMGEEEGERGPFHYFCDVSDDLARKVTEGREKQFGRMFGRTDFPDANDPATMEASRPFTASGSEHARHWRELTRRLLALRHERIVPLFRSGRAGPAQVVRQGRFSLSAAWPFEAGTLTAHVNLGAPPDDPPALLPANDFALGDIARDPYAFLLTVSHP</sequence>
<evidence type="ECO:0000256" key="6">
    <source>
        <dbReference type="ARBA" id="ARBA00022490"/>
    </source>
</evidence>
<comment type="pathway">
    <text evidence="2 13">Glycan biosynthesis; trehalose biosynthesis.</text>
</comment>
<evidence type="ECO:0000313" key="19">
    <source>
        <dbReference type="Proteomes" id="UP000305709"/>
    </source>
</evidence>
<proteinExistence type="inferred from homology"/>
<keyword evidence="9 13" id="KW-0326">Glycosidase</keyword>
<evidence type="ECO:0000256" key="13">
    <source>
        <dbReference type="PIRNR" id="PIRNR006337"/>
    </source>
</evidence>
<dbReference type="Gene3D" id="3.20.20.80">
    <property type="entry name" value="Glycosidases"/>
    <property type="match status" value="1"/>
</dbReference>
<evidence type="ECO:0000256" key="3">
    <source>
        <dbReference type="ARBA" id="ARBA00008061"/>
    </source>
</evidence>
<feature type="binding site" evidence="15">
    <location>
        <begin position="265"/>
        <end position="270"/>
    </location>
    <ligand>
        <name>substrate</name>
    </ligand>
</feature>
<keyword evidence="8" id="KW-0119">Carbohydrate metabolism</keyword>
<evidence type="ECO:0000256" key="2">
    <source>
        <dbReference type="ARBA" id="ARBA00005199"/>
    </source>
</evidence>
<dbReference type="CDD" id="cd11325">
    <property type="entry name" value="AmyAc_GTHase"/>
    <property type="match status" value="1"/>
</dbReference>
<evidence type="ECO:0000256" key="16">
    <source>
        <dbReference type="PIRSR" id="PIRSR006337-3"/>
    </source>
</evidence>
<dbReference type="AlphaFoldDB" id="A0A5C4NHF8"/>
<dbReference type="Gene3D" id="2.60.40.10">
    <property type="entry name" value="Immunoglobulins"/>
    <property type="match status" value="1"/>
</dbReference>
<feature type="site" description="Transition state stabilizer" evidence="16">
    <location>
        <position position="392"/>
    </location>
</feature>
<evidence type="ECO:0000256" key="10">
    <source>
        <dbReference type="ARBA" id="ARBA00032057"/>
    </source>
</evidence>
<dbReference type="PIRSF" id="PIRSF006337">
    <property type="entry name" value="Trehalose_TreZ"/>
    <property type="match status" value="1"/>
</dbReference>
<dbReference type="UniPathway" id="UPA00299"/>
<dbReference type="InterPro" id="IPR004193">
    <property type="entry name" value="Glyco_hydro_13_N"/>
</dbReference>
<dbReference type="CDD" id="cd02853">
    <property type="entry name" value="E_set_MTHase_like_N"/>
    <property type="match status" value="1"/>
</dbReference>
<feature type="active site" description="Proton donor" evidence="14">
    <location>
        <position position="303"/>
    </location>
</feature>
<evidence type="ECO:0000256" key="11">
    <source>
        <dbReference type="ARBA" id="ARBA00033284"/>
    </source>
</evidence>
<dbReference type="Proteomes" id="UP000305709">
    <property type="component" value="Unassembled WGS sequence"/>
</dbReference>
<dbReference type="SUPFAM" id="SSF51445">
    <property type="entry name" value="(Trans)glycosidases"/>
    <property type="match status" value="1"/>
</dbReference>
<dbReference type="GO" id="GO:0033942">
    <property type="term" value="F:4-alpha-D-(1-&gt;4)-alpha-D-glucanotrehalose trehalohydrolase activity"/>
    <property type="evidence" value="ECO:0007669"/>
    <property type="project" value="UniProtKB-EC"/>
</dbReference>
<dbReference type="OrthoDB" id="9800174at2"/>
<feature type="binding site" evidence="15">
    <location>
        <begin position="323"/>
        <end position="327"/>
    </location>
    <ligand>
        <name>substrate</name>
    </ligand>
</feature>
<dbReference type="EC" id="3.2.1.141" evidence="4 13"/>
<evidence type="ECO:0000256" key="9">
    <source>
        <dbReference type="ARBA" id="ARBA00023295"/>
    </source>
</evidence>
<evidence type="ECO:0000313" key="18">
    <source>
        <dbReference type="EMBL" id="TNC72476.1"/>
    </source>
</evidence>
<keyword evidence="6" id="KW-0963">Cytoplasm</keyword>
<feature type="binding site" evidence="15">
    <location>
        <begin position="391"/>
        <end position="396"/>
    </location>
    <ligand>
        <name>substrate</name>
    </ligand>
</feature>
<dbReference type="GO" id="GO:0005992">
    <property type="term" value="P:trehalose biosynthetic process"/>
    <property type="evidence" value="ECO:0007669"/>
    <property type="project" value="UniProtKB-UniPathway"/>
</dbReference>
<comment type="subcellular location">
    <subcellularLocation>
        <location evidence="1 14">Cytoplasm</location>
    </subcellularLocation>
</comment>
<evidence type="ECO:0000256" key="4">
    <source>
        <dbReference type="ARBA" id="ARBA00012268"/>
    </source>
</evidence>
<dbReference type="Pfam" id="PF00128">
    <property type="entry name" value="Alpha-amylase"/>
    <property type="match status" value="1"/>
</dbReference>
<evidence type="ECO:0000256" key="1">
    <source>
        <dbReference type="ARBA" id="ARBA00004496"/>
    </source>
</evidence>
<dbReference type="InterPro" id="IPR012768">
    <property type="entry name" value="Trehalose_TreZ"/>
</dbReference>
<dbReference type="Pfam" id="PF02922">
    <property type="entry name" value="CBM_48"/>
    <property type="match status" value="1"/>
</dbReference>
<organism evidence="18 19">
    <name type="scientific">Rubellimicrobium roseum</name>
    <dbReference type="NCBI Taxonomy" id="687525"/>
    <lineage>
        <taxon>Bacteria</taxon>
        <taxon>Pseudomonadati</taxon>
        <taxon>Pseudomonadota</taxon>
        <taxon>Alphaproteobacteria</taxon>
        <taxon>Rhodobacterales</taxon>
        <taxon>Roseobacteraceae</taxon>
        <taxon>Rubellimicrobium</taxon>
    </lineage>
</organism>
<dbReference type="Gene3D" id="1.10.10.760">
    <property type="entry name" value="E-set domains of sugar-utilizing enzymes"/>
    <property type="match status" value="1"/>
</dbReference>
<accession>A0A5C4NHF8</accession>
<dbReference type="InterPro" id="IPR013783">
    <property type="entry name" value="Ig-like_fold"/>
</dbReference>
<reference evidence="18 19" key="1">
    <citation type="submission" date="2019-06" db="EMBL/GenBank/DDBJ databases">
        <authorList>
            <person name="Jiang L."/>
        </authorList>
    </citation>
    <scope>NUCLEOTIDE SEQUENCE [LARGE SCALE GENOMIC DNA]</scope>
    <source>
        <strain evidence="18 19">YIM 48858</strain>
    </source>
</reference>
<evidence type="ECO:0000256" key="15">
    <source>
        <dbReference type="PIRSR" id="PIRSR006337-2"/>
    </source>
</evidence>
<feature type="domain" description="Glycosyl hydrolase family 13 catalytic" evidence="17">
    <location>
        <begin position="99"/>
        <end position="459"/>
    </location>
</feature>
<evidence type="ECO:0000256" key="5">
    <source>
        <dbReference type="ARBA" id="ARBA00015938"/>
    </source>
</evidence>
<evidence type="ECO:0000256" key="8">
    <source>
        <dbReference type="ARBA" id="ARBA00023277"/>
    </source>
</evidence>
<comment type="similarity">
    <text evidence="3 13">Belongs to the glycosyl hydrolase 13 family.</text>
</comment>
<keyword evidence="19" id="KW-1185">Reference proteome</keyword>
<evidence type="ECO:0000256" key="14">
    <source>
        <dbReference type="PIRSR" id="PIRSR006337-1"/>
    </source>
</evidence>
<comment type="caution">
    <text evidence="18">The sequence shown here is derived from an EMBL/GenBank/DDBJ whole genome shotgun (WGS) entry which is preliminary data.</text>
</comment>
<gene>
    <name evidence="18" type="ORF">FHG71_08645</name>
</gene>
<dbReference type="PANTHER" id="PTHR43002">
    <property type="entry name" value="GLYCOGEN DEBRANCHING ENZYME"/>
    <property type="match status" value="1"/>
</dbReference>
<dbReference type="InterPro" id="IPR017853">
    <property type="entry name" value="GH"/>
</dbReference>
<evidence type="ECO:0000259" key="17">
    <source>
        <dbReference type="SMART" id="SM00642"/>
    </source>
</evidence>
<protein>
    <recommendedName>
        <fullName evidence="5 13">Malto-oligosyltrehalose trehalohydrolase</fullName>
        <shortName evidence="13">MTHase</shortName>
        <ecNumber evidence="4 13">3.2.1.141</ecNumber>
    </recommendedName>
    <alternativeName>
        <fullName evidence="11 13">4-alpha-D-((1-&gt;4)-alpha-D-glucano)trehalose trehalohydrolase</fullName>
    </alternativeName>
    <alternativeName>
        <fullName evidence="10 13">Maltooligosyl trehalose trehalohydrolase</fullName>
    </alternativeName>
</protein>
<evidence type="ECO:0000256" key="12">
    <source>
        <dbReference type="ARBA" id="ARBA00034013"/>
    </source>
</evidence>
<comment type="catalytic activity">
    <reaction evidence="12 13">
        <text>hydrolysis of (1-&gt;4)-alpha-D-glucosidic linkage in 4-alpha-D-[(1-&gt;4)-alpha-D-glucanosyl]n trehalose to yield trehalose and (1-&gt;4)-alpha-D-glucan.</text>
        <dbReference type="EC" id="3.2.1.141"/>
    </reaction>
</comment>